<evidence type="ECO:0000313" key="1">
    <source>
        <dbReference type="EMBL" id="OCK43028.1"/>
    </source>
</evidence>
<dbReference type="Proteomes" id="UP000093186">
    <property type="component" value="Unassembled WGS sequence"/>
</dbReference>
<dbReference type="RefSeq" id="WP_068704643.1">
    <property type="nucleotide sequence ID" value="NZ_JAUOSW010000002.1"/>
</dbReference>
<proteinExistence type="predicted"/>
<reference evidence="1 2" key="1">
    <citation type="submission" date="2016-06" db="EMBL/GenBank/DDBJ databases">
        <title>Draft Genome Sequence of Tenacibaculum soleae UCD-KL19.</title>
        <authorList>
            <person name="Eisen J.A."/>
            <person name="Coil D.A."/>
            <person name="Lujan K.M."/>
        </authorList>
    </citation>
    <scope>NUCLEOTIDE SEQUENCE [LARGE SCALE GENOMIC DNA]</scope>
    <source>
        <strain evidence="1 2">UCD-KL19</strain>
    </source>
</reference>
<evidence type="ECO:0000313" key="2">
    <source>
        <dbReference type="Proteomes" id="UP000093186"/>
    </source>
</evidence>
<evidence type="ECO:0008006" key="3">
    <source>
        <dbReference type="Google" id="ProtNLM"/>
    </source>
</evidence>
<dbReference type="AlphaFoldDB" id="A0A1B9XZN2"/>
<accession>A0A1B9XZN2</accession>
<dbReference type="OrthoDB" id="8910160at2"/>
<name>A0A1B9XZN2_9FLAO</name>
<sequence length="311" mass="35568">MYFPYVRGKQFELIALRDLCSIFSDDILKTSPVIEPVKSTSTFKSTLKELASKNVNFNIIINPRVGDLKGKHQEIIDVVSESLQGYENFQLAVILDDKSERNIQTFIDFIGALNFNFNGVTLIHNSEVSGNNIELLTTNLNIVYNLIYFSKTSRRYYREFAQNTRVSLDDYFKEMPKNADYLDLESSFSEEYKYYQEDGFVGFGDFLTIGDNYSDSGFLPRAVAIHLSYIDGNDRIRVKHFVSDSNGDVSDIGGKFSEAIHKLVTWCNQQDIQTNAVNTFRDLHQRGHFPGLGTLKKLSIMNHIELVIKNI</sequence>
<dbReference type="NCBIfam" id="NF033831">
    <property type="entry name" value="sce7725_fam"/>
    <property type="match status" value="1"/>
</dbReference>
<dbReference type="EMBL" id="MAKX01000002">
    <property type="protein sequence ID" value="OCK43028.1"/>
    <property type="molecule type" value="Genomic_DNA"/>
</dbReference>
<keyword evidence="2" id="KW-1185">Reference proteome</keyword>
<dbReference type="STRING" id="447689.BA195_09045"/>
<comment type="caution">
    <text evidence="1">The sequence shown here is derived from an EMBL/GenBank/DDBJ whole genome shotgun (WGS) entry which is preliminary data.</text>
</comment>
<protein>
    <recommendedName>
        <fullName evidence="3">Sce7725 family protein</fullName>
    </recommendedName>
</protein>
<dbReference type="InterPro" id="IPR047727">
    <property type="entry name" value="Sce7725-like"/>
</dbReference>
<gene>
    <name evidence="1" type="ORF">BA195_09045</name>
</gene>
<organism evidence="1 2">
    <name type="scientific">Tenacibaculum soleae</name>
    <dbReference type="NCBI Taxonomy" id="447689"/>
    <lineage>
        <taxon>Bacteria</taxon>
        <taxon>Pseudomonadati</taxon>
        <taxon>Bacteroidota</taxon>
        <taxon>Flavobacteriia</taxon>
        <taxon>Flavobacteriales</taxon>
        <taxon>Flavobacteriaceae</taxon>
        <taxon>Tenacibaculum</taxon>
    </lineage>
</organism>